<gene>
    <name evidence="2" type="ORF">METZ01_LOCUS204412</name>
</gene>
<proteinExistence type="predicted"/>
<reference evidence="2" key="1">
    <citation type="submission" date="2018-05" db="EMBL/GenBank/DDBJ databases">
        <authorList>
            <person name="Lanie J.A."/>
            <person name="Ng W.-L."/>
            <person name="Kazmierczak K.M."/>
            <person name="Andrzejewski T.M."/>
            <person name="Davidsen T.M."/>
            <person name="Wayne K.J."/>
            <person name="Tettelin H."/>
            <person name="Glass J.I."/>
            <person name="Rusch D."/>
            <person name="Podicherti R."/>
            <person name="Tsui H.-C.T."/>
            <person name="Winkler M.E."/>
        </authorList>
    </citation>
    <scope>NUCLEOTIDE SEQUENCE</scope>
</reference>
<feature type="region of interest" description="Disordered" evidence="1">
    <location>
        <begin position="482"/>
        <end position="510"/>
    </location>
</feature>
<accession>A0A382ELF5</accession>
<organism evidence="2">
    <name type="scientific">marine metagenome</name>
    <dbReference type="NCBI Taxonomy" id="408172"/>
    <lineage>
        <taxon>unclassified sequences</taxon>
        <taxon>metagenomes</taxon>
        <taxon>ecological metagenomes</taxon>
    </lineage>
</organism>
<evidence type="ECO:0000256" key="1">
    <source>
        <dbReference type="SAM" id="MobiDB-lite"/>
    </source>
</evidence>
<evidence type="ECO:0000313" key="2">
    <source>
        <dbReference type="EMBL" id="SVB51558.1"/>
    </source>
</evidence>
<feature type="compositionally biased region" description="Pro residues" evidence="1">
    <location>
        <begin position="495"/>
        <end position="504"/>
    </location>
</feature>
<protein>
    <submittedName>
        <fullName evidence="2">Uncharacterized protein</fullName>
    </submittedName>
</protein>
<sequence>MAKHRDPIQGEFFSTESISSDADSVVRESIQNSLDAKFEGGSSIVRVEFSIVTISKSKADPLFSDLWPHVKACNPKAARLRDAKKVRCLVVEDFGTTGLRGDPAEMYEVDEGEDRDPPNEFYYFVRAEGRSSKSGSDRGSWGIGKYTYPMVSNINSVFAYTVRGPRCGPGGKGPLAMGLSVLRNHKVGKARYQPDGWWSSFEQLPDEEEDCPVPFGSDSKEAELLVETFDLQRGKKPGLSIVVPYVHEDLTADEVRASVIKNYGLAIGWGYLEVGVREGDVYTKITSASLDDVIDDLPVGDQAQIRGDLELARWGAGLADRERVVIGQIADRPTWTETGLMAEETAAEISRRLAEDGRVAVRVPVRVTKTAGDSDHWSFFDIFYSEVEGSVSMPAFYREGLRISEAGKNTRMPRGVRAIVVVEDPPLAEMLGDAEGPAHVDLFSSTSRFKGKYSDGKRWIGFVKQAPREVLRLARTAEDDEDRDLAADFFNLDQPEPPEVPPVDPPDDPP</sequence>
<name>A0A382ELF5_9ZZZZ</name>
<dbReference type="EMBL" id="UINC01045151">
    <property type="protein sequence ID" value="SVB51558.1"/>
    <property type="molecule type" value="Genomic_DNA"/>
</dbReference>
<dbReference type="AlphaFoldDB" id="A0A382ELF5"/>
<feature type="non-terminal residue" evidence="2">
    <location>
        <position position="510"/>
    </location>
</feature>